<dbReference type="InterPro" id="IPR018093">
    <property type="entry name" value="BCCT_CS"/>
</dbReference>
<keyword evidence="7 8" id="KW-0472">Membrane</keyword>
<feature type="transmembrane region" description="Helical" evidence="8">
    <location>
        <begin position="412"/>
        <end position="433"/>
    </location>
</feature>
<dbReference type="PROSITE" id="PS01303">
    <property type="entry name" value="BCCT"/>
    <property type="match status" value="1"/>
</dbReference>
<dbReference type="GO" id="GO:0022857">
    <property type="term" value="F:transmembrane transporter activity"/>
    <property type="evidence" value="ECO:0007669"/>
    <property type="project" value="InterPro"/>
</dbReference>
<dbReference type="GO" id="GO:0005886">
    <property type="term" value="C:plasma membrane"/>
    <property type="evidence" value="ECO:0007669"/>
    <property type="project" value="UniProtKB-SubCell"/>
</dbReference>
<feature type="transmembrane region" description="Helical" evidence="8">
    <location>
        <begin position="57"/>
        <end position="76"/>
    </location>
</feature>
<name>A0A376DF74_9GAMM</name>
<dbReference type="AlphaFoldDB" id="A0A376DF74"/>
<evidence type="ECO:0000256" key="7">
    <source>
        <dbReference type="ARBA" id="ARBA00023136"/>
    </source>
</evidence>
<keyword evidence="6 8" id="KW-1133">Transmembrane helix</keyword>
<evidence type="ECO:0000256" key="3">
    <source>
        <dbReference type="ARBA" id="ARBA00022448"/>
    </source>
</evidence>
<feature type="transmembrane region" description="Helical" evidence="8">
    <location>
        <begin position="96"/>
        <end position="117"/>
    </location>
</feature>
<accession>A0A376DF74</accession>
<dbReference type="NCBIfam" id="TIGR00842">
    <property type="entry name" value="bcct"/>
    <property type="match status" value="1"/>
</dbReference>
<evidence type="ECO:0000256" key="8">
    <source>
        <dbReference type="SAM" id="Phobius"/>
    </source>
</evidence>
<evidence type="ECO:0000313" key="9">
    <source>
        <dbReference type="EMBL" id="STC88369.1"/>
    </source>
</evidence>
<dbReference type="NCBIfam" id="NF007399">
    <property type="entry name" value="PRK09928.1"/>
    <property type="match status" value="1"/>
</dbReference>
<gene>
    <name evidence="9" type="primary">betP</name>
    <name evidence="9" type="ORF">NCTC12121_01771</name>
</gene>
<dbReference type="PANTHER" id="PTHR30047">
    <property type="entry name" value="HIGH-AFFINITY CHOLINE TRANSPORT PROTEIN-RELATED"/>
    <property type="match status" value="1"/>
</dbReference>
<dbReference type="Proteomes" id="UP000255248">
    <property type="component" value="Unassembled WGS sequence"/>
</dbReference>
<dbReference type="STRING" id="93378.A9798_08575"/>
<keyword evidence="4" id="KW-1003">Cell membrane</keyword>
<reference evidence="9 10" key="1">
    <citation type="submission" date="2018-06" db="EMBL/GenBank/DDBJ databases">
        <authorList>
            <consortium name="Pathogen Informatics"/>
            <person name="Doyle S."/>
        </authorList>
    </citation>
    <scope>NUCLEOTIDE SEQUENCE [LARGE SCALE GENOMIC DNA]</scope>
    <source>
        <strain evidence="9 10">NCTC12121</strain>
    </source>
</reference>
<proteinExistence type="inferred from homology"/>
<evidence type="ECO:0000313" key="10">
    <source>
        <dbReference type="Proteomes" id="UP000255248"/>
    </source>
</evidence>
<evidence type="ECO:0000256" key="5">
    <source>
        <dbReference type="ARBA" id="ARBA00022692"/>
    </source>
</evidence>
<feature type="transmembrane region" description="Helical" evidence="8">
    <location>
        <begin position="19"/>
        <end position="37"/>
    </location>
</feature>
<keyword evidence="3" id="KW-0813">Transport</keyword>
<feature type="transmembrane region" description="Helical" evidence="8">
    <location>
        <begin position="453"/>
        <end position="472"/>
    </location>
</feature>
<comment type="similarity">
    <text evidence="2">Belongs to the BCCT transporter (TC 2.A.15) family.</text>
</comment>
<feature type="transmembrane region" description="Helical" evidence="8">
    <location>
        <begin position="234"/>
        <end position="255"/>
    </location>
</feature>
<feature type="transmembrane region" description="Helical" evidence="8">
    <location>
        <begin position="150"/>
        <end position="168"/>
    </location>
</feature>
<comment type="subcellular location">
    <subcellularLocation>
        <location evidence="1">Cell membrane</location>
        <topology evidence="1">Multi-pass membrane protein</topology>
    </subcellularLocation>
</comment>
<feature type="transmembrane region" description="Helical" evidence="8">
    <location>
        <begin position="324"/>
        <end position="341"/>
    </location>
</feature>
<keyword evidence="5 8" id="KW-0812">Transmembrane</keyword>
<dbReference type="OrthoDB" id="9775735at2"/>
<dbReference type="Pfam" id="PF02028">
    <property type="entry name" value="BCCT"/>
    <property type="match status" value="1"/>
</dbReference>
<dbReference type="RefSeq" id="WP_024523380.1">
    <property type="nucleotide sequence ID" value="NZ_CP065626.1"/>
</dbReference>
<organism evidence="9 10">
    <name type="scientific">Edwardsiella hoshinae</name>
    <dbReference type="NCBI Taxonomy" id="93378"/>
    <lineage>
        <taxon>Bacteria</taxon>
        <taxon>Pseudomonadati</taxon>
        <taxon>Pseudomonadota</taxon>
        <taxon>Gammaproteobacteria</taxon>
        <taxon>Enterobacterales</taxon>
        <taxon>Hafniaceae</taxon>
        <taxon>Edwardsiella</taxon>
    </lineage>
</organism>
<feature type="transmembrane region" description="Helical" evidence="8">
    <location>
        <begin position="478"/>
        <end position="498"/>
    </location>
</feature>
<dbReference type="InterPro" id="IPR000060">
    <property type="entry name" value="BCCT_transptr"/>
</dbReference>
<dbReference type="PANTHER" id="PTHR30047:SF7">
    <property type="entry name" value="HIGH-AFFINITY CHOLINE TRANSPORT PROTEIN"/>
    <property type="match status" value="1"/>
</dbReference>
<feature type="transmembrane region" description="Helical" evidence="8">
    <location>
        <begin position="188"/>
        <end position="214"/>
    </location>
</feature>
<sequence>MSHNGTSEQSKKHTINPPVFIISAVLIIALVLSAGMMPQQAEQGFQTLQQQIFANASWFYILAVALILLSVTYLGFSRYGTIKLGPDHAEPEFSYFSWFAMLFSAGMGIGLMFFGVAEPVMHYLSPPEGSAQTVAAAKQAMTLTFFHWGLHAWAIYAIVGLILAFFSYRHGLPLTLRSALYPLIGERIYGAAGHAVDIFAVLGTVFGVATSLGYGVLQVNAGLNHLFDLPISTSVQVGLIIGITTLATLSVVSGLDRGIRLLSELNLGLAVLLMLLVAALGPTVLLLKSFVENSGAYLSQIVSKTFNLYAYEPKSSRWLGGWTLLYWGWWLSWSPFVGMFIARVSRGRTIREFVTGVLLVPAGFTLMWMTVFGNSAIELIAHRGATDLATNVQRDVSLALFNFLEHFPQPTLLSFIAMVMVVVFFVTSADSGAMVVDTLASGGAKHTPLWQRIFWAALTGVVAIVLLVAGGLRALQTVTIASALPFAVILLVVIYGLLKALRVDIYKKRSQLVTTIAPPASRNPISWQRRLRNIVYNPKRSQVRRFIAEVIQPAMMMVSEELARQGKEVTLIGGEGEDERISLQVEFGDDMAFCYGVRLRAYRKPTFAMAGLDEESPREGEVYYRAEVYLKEGGQDYDLMGWTQEQVLHDILDQYEKHIHFLHLIRS</sequence>
<evidence type="ECO:0000256" key="4">
    <source>
        <dbReference type="ARBA" id="ARBA00022475"/>
    </source>
</evidence>
<protein>
    <submittedName>
        <fullName evidence="9">Glycine betaine transporter BetP</fullName>
    </submittedName>
</protein>
<evidence type="ECO:0000256" key="1">
    <source>
        <dbReference type="ARBA" id="ARBA00004651"/>
    </source>
</evidence>
<evidence type="ECO:0000256" key="6">
    <source>
        <dbReference type="ARBA" id="ARBA00022989"/>
    </source>
</evidence>
<feature type="transmembrane region" description="Helical" evidence="8">
    <location>
        <begin position="267"/>
        <end position="287"/>
    </location>
</feature>
<dbReference type="EMBL" id="UFXZ01000001">
    <property type="protein sequence ID" value="STC88369.1"/>
    <property type="molecule type" value="Genomic_DNA"/>
</dbReference>
<evidence type="ECO:0000256" key="2">
    <source>
        <dbReference type="ARBA" id="ARBA00005658"/>
    </source>
</evidence>
<feature type="transmembrane region" description="Helical" evidence="8">
    <location>
        <begin position="353"/>
        <end position="371"/>
    </location>
</feature>